<dbReference type="InterPro" id="IPR027417">
    <property type="entry name" value="P-loop_NTPase"/>
</dbReference>
<dbReference type="PANTHER" id="PTHR23074:SF17">
    <property type="entry name" value="FIDGETIN-LIKE PROTEIN 1"/>
    <property type="match status" value="1"/>
</dbReference>
<protein>
    <submittedName>
        <fullName evidence="7">Putative AAA family ATP ase</fullName>
    </submittedName>
</protein>
<evidence type="ECO:0000313" key="7">
    <source>
        <dbReference type="EMBL" id="CBJ31305.1"/>
    </source>
</evidence>
<dbReference type="InParanoid" id="D7FT14"/>
<dbReference type="Gene3D" id="1.10.8.60">
    <property type="match status" value="1"/>
</dbReference>
<dbReference type="InterPro" id="IPR003959">
    <property type="entry name" value="ATPase_AAA_core"/>
</dbReference>
<evidence type="ECO:0000256" key="2">
    <source>
        <dbReference type="ARBA" id="ARBA00022741"/>
    </source>
</evidence>
<feature type="region of interest" description="Disordered" evidence="5">
    <location>
        <begin position="34"/>
        <end position="99"/>
    </location>
</feature>
<dbReference type="FunFam" id="1.10.8.60:FF:000022">
    <property type="entry name" value="Fidgetin like 1"/>
    <property type="match status" value="1"/>
</dbReference>
<dbReference type="PROSITE" id="PS00674">
    <property type="entry name" value="AAA"/>
    <property type="match status" value="1"/>
</dbReference>
<dbReference type="InterPro" id="IPR050304">
    <property type="entry name" value="MT-severing_AAA_ATPase"/>
</dbReference>
<dbReference type="FunFam" id="3.40.50.300:FF:000093">
    <property type="entry name" value="Fidgetin-like 1"/>
    <property type="match status" value="1"/>
</dbReference>
<sequence length="513" mass="54266">MKIGHPQAILALVPAYSRGSFVAGMLAGVPDLQPARRKDIAPGRSGGGSGNGNDTARRRGGEQQRSWDGRDSGRGGAWGGGSSGGNQGQRVGGSNNGYSNGCGEFENGYGRYGRSSSFDDEANTRGGQGPPIPPRLPNGPGLVRKRKFVPPGRLDNNNNNNNNSGNGSGAHASGGGKFPGSAALGGRGGGNNGGSKGAGGGGGADGEEELPEELQHLEKAMVDKILQEVQQKGDPVTFDQIAGLEFAKKSVIELVCWPMERPDIFTGLRSLPKGLLLFGPPGTGKTLIGKAIAHQSGATFFSISASSLCSKWIGEGEKMVRTLFAVAGYHQPAVIFIDEVDSMLSMRSADENEASRRLKTEFLIQLDGAGTKAADRVLVVGATNRPQELDEAARRRFVKRLYVPLPDKSGRRQLMNILLKTSVSSLTAEDVETVVEGTEGFSGADLHALCTEAAMGPVRDLGSNICSVKVSDVPPMETRHFTEARQSMRPSVGAEEITHYLKWNEEFGSFKRM</sequence>
<keyword evidence="8" id="KW-1185">Reference proteome</keyword>
<dbReference type="FunCoup" id="D7FT14">
    <property type="interactions" value="577"/>
</dbReference>
<keyword evidence="3 4" id="KW-0067">ATP-binding</keyword>
<dbReference type="InterPro" id="IPR003960">
    <property type="entry name" value="ATPase_AAA_CS"/>
</dbReference>
<organism evidence="7 8">
    <name type="scientific">Ectocarpus siliculosus</name>
    <name type="common">Brown alga</name>
    <name type="synonym">Conferva siliculosa</name>
    <dbReference type="NCBI Taxonomy" id="2880"/>
    <lineage>
        <taxon>Eukaryota</taxon>
        <taxon>Sar</taxon>
        <taxon>Stramenopiles</taxon>
        <taxon>Ochrophyta</taxon>
        <taxon>PX clade</taxon>
        <taxon>Phaeophyceae</taxon>
        <taxon>Ectocarpales</taxon>
        <taxon>Ectocarpaceae</taxon>
        <taxon>Ectocarpus</taxon>
    </lineage>
</organism>
<name>D7FT14_ECTSI</name>
<feature type="compositionally biased region" description="Basic and acidic residues" evidence="5">
    <location>
        <begin position="55"/>
        <end position="73"/>
    </location>
</feature>
<evidence type="ECO:0000313" key="8">
    <source>
        <dbReference type="Proteomes" id="UP000002630"/>
    </source>
</evidence>
<feature type="region of interest" description="Disordered" evidence="5">
    <location>
        <begin position="111"/>
        <end position="208"/>
    </location>
</feature>
<comment type="similarity">
    <text evidence="1 4">Belongs to the AAA ATPase family.</text>
</comment>
<dbReference type="Pfam" id="PF09336">
    <property type="entry name" value="Vps4_C"/>
    <property type="match status" value="1"/>
</dbReference>
<dbReference type="Proteomes" id="UP000002630">
    <property type="component" value="Linkage Group LG25"/>
</dbReference>
<dbReference type="GO" id="GO:0005524">
    <property type="term" value="F:ATP binding"/>
    <property type="evidence" value="ECO:0007669"/>
    <property type="project" value="UniProtKB-KW"/>
</dbReference>
<dbReference type="eggNOG" id="KOG0740">
    <property type="taxonomic scope" value="Eukaryota"/>
</dbReference>
<dbReference type="SMART" id="SM00382">
    <property type="entry name" value="AAA"/>
    <property type="match status" value="1"/>
</dbReference>
<evidence type="ECO:0000259" key="6">
    <source>
        <dbReference type="SMART" id="SM00382"/>
    </source>
</evidence>
<dbReference type="InterPro" id="IPR003593">
    <property type="entry name" value="AAA+_ATPase"/>
</dbReference>
<feature type="compositionally biased region" description="Gly residues" evidence="5">
    <location>
        <begin position="166"/>
        <end position="204"/>
    </location>
</feature>
<feature type="compositionally biased region" description="Gly residues" evidence="5">
    <location>
        <begin position="74"/>
        <end position="95"/>
    </location>
</feature>
<dbReference type="Gene3D" id="3.40.50.300">
    <property type="entry name" value="P-loop containing nucleotide triphosphate hydrolases"/>
    <property type="match status" value="1"/>
</dbReference>
<dbReference type="Pfam" id="PF00004">
    <property type="entry name" value="AAA"/>
    <property type="match status" value="1"/>
</dbReference>
<dbReference type="EMBL" id="FN649750">
    <property type="protein sequence ID" value="CBJ31305.1"/>
    <property type="molecule type" value="Genomic_DNA"/>
</dbReference>
<feature type="domain" description="AAA+ ATPase" evidence="6">
    <location>
        <begin position="271"/>
        <end position="407"/>
    </location>
</feature>
<dbReference type="Pfam" id="PF17862">
    <property type="entry name" value="AAA_lid_3"/>
    <property type="match status" value="1"/>
</dbReference>
<gene>
    <name evidence="7" type="ORF">Esi_0243_0029</name>
</gene>
<dbReference type="SUPFAM" id="SSF52540">
    <property type="entry name" value="P-loop containing nucleoside triphosphate hydrolases"/>
    <property type="match status" value="1"/>
</dbReference>
<keyword evidence="2 4" id="KW-0547">Nucleotide-binding</keyword>
<dbReference type="GO" id="GO:0016887">
    <property type="term" value="F:ATP hydrolysis activity"/>
    <property type="evidence" value="ECO:0007669"/>
    <property type="project" value="InterPro"/>
</dbReference>
<accession>D7FT14</accession>
<evidence type="ECO:0000256" key="4">
    <source>
        <dbReference type="RuleBase" id="RU003651"/>
    </source>
</evidence>
<dbReference type="PANTHER" id="PTHR23074">
    <property type="entry name" value="AAA DOMAIN-CONTAINING"/>
    <property type="match status" value="1"/>
</dbReference>
<reference evidence="7 8" key="1">
    <citation type="journal article" date="2010" name="Nature">
        <title>The Ectocarpus genome and the independent evolution of multicellularity in brown algae.</title>
        <authorList>
            <person name="Cock J.M."/>
            <person name="Sterck L."/>
            <person name="Rouze P."/>
            <person name="Scornet D."/>
            <person name="Allen A.E."/>
            <person name="Amoutzias G."/>
            <person name="Anthouard V."/>
            <person name="Artiguenave F."/>
            <person name="Aury J.M."/>
            <person name="Badger J.H."/>
            <person name="Beszteri B."/>
            <person name="Billiau K."/>
            <person name="Bonnet E."/>
            <person name="Bothwell J.H."/>
            <person name="Bowler C."/>
            <person name="Boyen C."/>
            <person name="Brownlee C."/>
            <person name="Carrano C.J."/>
            <person name="Charrier B."/>
            <person name="Cho G.Y."/>
            <person name="Coelho S.M."/>
            <person name="Collen J."/>
            <person name="Corre E."/>
            <person name="Da Silva C."/>
            <person name="Delage L."/>
            <person name="Delaroque N."/>
            <person name="Dittami S.M."/>
            <person name="Doulbeau S."/>
            <person name="Elias M."/>
            <person name="Farnham G."/>
            <person name="Gachon C.M."/>
            <person name="Gschloessl B."/>
            <person name="Heesch S."/>
            <person name="Jabbari K."/>
            <person name="Jubin C."/>
            <person name="Kawai H."/>
            <person name="Kimura K."/>
            <person name="Kloareg B."/>
            <person name="Kupper F.C."/>
            <person name="Lang D."/>
            <person name="Le Bail A."/>
            <person name="Leblanc C."/>
            <person name="Lerouge P."/>
            <person name="Lohr M."/>
            <person name="Lopez P.J."/>
            <person name="Martens C."/>
            <person name="Maumus F."/>
            <person name="Michel G."/>
            <person name="Miranda-Saavedra D."/>
            <person name="Morales J."/>
            <person name="Moreau H."/>
            <person name="Motomura T."/>
            <person name="Nagasato C."/>
            <person name="Napoli C.A."/>
            <person name="Nelson D.R."/>
            <person name="Nyvall-Collen P."/>
            <person name="Peters A.F."/>
            <person name="Pommier C."/>
            <person name="Potin P."/>
            <person name="Poulain J."/>
            <person name="Quesneville H."/>
            <person name="Read B."/>
            <person name="Rensing S.A."/>
            <person name="Ritter A."/>
            <person name="Rousvoal S."/>
            <person name="Samanta M."/>
            <person name="Samson G."/>
            <person name="Schroeder D.C."/>
            <person name="Segurens B."/>
            <person name="Strittmatter M."/>
            <person name="Tonon T."/>
            <person name="Tregear J.W."/>
            <person name="Valentin K."/>
            <person name="von Dassow P."/>
            <person name="Yamagishi T."/>
            <person name="Van de Peer Y."/>
            <person name="Wincker P."/>
        </authorList>
    </citation>
    <scope>NUCLEOTIDE SEQUENCE [LARGE SCALE GENOMIC DNA]</scope>
    <source>
        <strain evidence="8">Ec32 / CCAP1310/4</strain>
    </source>
</reference>
<dbReference type="InterPro" id="IPR015415">
    <property type="entry name" value="Spast_Vps4_C"/>
</dbReference>
<dbReference type="InterPro" id="IPR041569">
    <property type="entry name" value="AAA_lid_3"/>
</dbReference>
<dbReference type="AlphaFoldDB" id="D7FT14"/>
<evidence type="ECO:0000256" key="5">
    <source>
        <dbReference type="SAM" id="MobiDB-lite"/>
    </source>
</evidence>
<proteinExistence type="inferred from homology"/>
<evidence type="ECO:0000256" key="1">
    <source>
        <dbReference type="ARBA" id="ARBA00006914"/>
    </source>
</evidence>
<dbReference type="EMBL" id="FN648424">
    <property type="protein sequence ID" value="CBJ31305.1"/>
    <property type="molecule type" value="Genomic_DNA"/>
</dbReference>
<evidence type="ECO:0000256" key="3">
    <source>
        <dbReference type="ARBA" id="ARBA00022840"/>
    </source>
</evidence>
<dbReference type="OrthoDB" id="29072at2759"/>
<feature type="compositionally biased region" description="Low complexity" evidence="5">
    <location>
        <begin position="156"/>
        <end position="165"/>
    </location>
</feature>
<dbReference type="STRING" id="2880.D7FT14"/>